<dbReference type="Pfam" id="PF00145">
    <property type="entry name" value="DNA_methylase"/>
    <property type="match status" value="1"/>
</dbReference>
<keyword evidence="2 7" id="KW-0489">Methyltransferase</keyword>
<name>A0A0H3HBJ4_KLEM8</name>
<dbReference type="Gene3D" id="3.40.50.150">
    <property type="entry name" value="Vaccinia Virus protein VP39"/>
    <property type="match status" value="1"/>
</dbReference>
<proteinExistence type="inferred from homology"/>
<dbReference type="GO" id="GO:0032259">
    <property type="term" value="P:methylation"/>
    <property type="evidence" value="ECO:0007669"/>
    <property type="project" value="UniProtKB-KW"/>
</dbReference>
<dbReference type="AlphaFoldDB" id="A0A0H3HBJ4"/>
<sequence>MRVIDFFCGCGGASKGFELAGFEVALGIDFDENAASSYKANFPNTKFIRDDIRNVKVKDVAKLVPDLKSSELVFCACAPCQPFSSQNKIRNSSDKRRTLLGETKRFIRAFRPAFIFIENVPGIQSIKIEENGPFSDFLNFISRFGYQYDYKVVSSEFYGVPQQRKRLVVLARLNDKPIFPSYSHGVDNIPFATVRDYIGSLPKLQAGESDSNDLLHAAAVIQPINIKRLQHTPEGGDRRDWPDELWLNCHRKYDGHTDVYGRMSWDKPCKTLTTKCTSISNGRFGHPDTTQNRAITFREAACLQTFPKDFHFLGSNVSKSKQIGNAVPVLLAQRVAESILEQAKSNREDGGC</sequence>
<dbReference type="REBASE" id="45817">
    <property type="entry name" value="M.Kox1686ORF24335P"/>
</dbReference>
<dbReference type="GO" id="GO:0003677">
    <property type="term" value="F:DNA binding"/>
    <property type="evidence" value="ECO:0007669"/>
    <property type="project" value="TreeGrafter"/>
</dbReference>
<dbReference type="SUPFAM" id="SSF53335">
    <property type="entry name" value="S-adenosyl-L-methionine-dependent methyltransferases"/>
    <property type="match status" value="1"/>
</dbReference>
<dbReference type="EMBL" id="CP003218">
    <property type="protein sequence ID" value="AEX06582.1"/>
    <property type="molecule type" value="Genomic_DNA"/>
</dbReference>
<dbReference type="GO" id="GO:0009307">
    <property type="term" value="P:DNA restriction-modification system"/>
    <property type="evidence" value="ECO:0007669"/>
    <property type="project" value="UniProtKB-KW"/>
</dbReference>
<keyword evidence="4 7" id="KW-0949">S-adenosyl-L-methionine</keyword>
<organism evidence="9 10">
    <name type="scientific">Klebsiella michiganensis (strain ATCC 8724 / DSM 4798 / JCM 20051 / NBRC 3318 / NRRL B-199 / KCTC 1686 / BUCSAV 143 / CCM 1901)</name>
    <dbReference type="NCBI Taxonomy" id="1006551"/>
    <lineage>
        <taxon>Bacteria</taxon>
        <taxon>Pseudomonadati</taxon>
        <taxon>Pseudomonadota</taxon>
        <taxon>Gammaproteobacteria</taxon>
        <taxon>Enterobacterales</taxon>
        <taxon>Enterobacteriaceae</taxon>
        <taxon>Klebsiella/Raoultella group</taxon>
        <taxon>Klebsiella</taxon>
    </lineage>
</organism>
<dbReference type="PANTHER" id="PTHR10629">
    <property type="entry name" value="CYTOSINE-SPECIFIC METHYLTRANSFERASE"/>
    <property type="match status" value="1"/>
</dbReference>
<protein>
    <recommendedName>
        <fullName evidence="1">DNA (cytosine-5-)-methyltransferase</fullName>
        <ecNumber evidence="1">2.1.1.37</ecNumber>
    </recommendedName>
</protein>
<keyword evidence="5" id="KW-0680">Restriction system</keyword>
<evidence type="ECO:0000256" key="6">
    <source>
        <dbReference type="ARBA" id="ARBA00047422"/>
    </source>
</evidence>
<dbReference type="PROSITE" id="PS51679">
    <property type="entry name" value="SAM_MT_C5"/>
    <property type="match status" value="1"/>
</dbReference>
<evidence type="ECO:0000256" key="5">
    <source>
        <dbReference type="ARBA" id="ARBA00022747"/>
    </source>
</evidence>
<evidence type="ECO:0000313" key="10">
    <source>
        <dbReference type="Proteomes" id="UP000007843"/>
    </source>
</evidence>
<reference evidence="9 10" key="1">
    <citation type="journal article" date="2012" name="J. Bacteriol.">
        <title>Complete genome sequence of Klebsiella oxytoca KCTC 1686, used in production of 2,3-butanediol.</title>
        <authorList>
            <person name="Shin S.H."/>
            <person name="Kim S."/>
            <person name="Kim J.Y."/>
            <person name="Lee S."/>
            <person name="Um Y."/>
            <person name="Oh M.K."/>
            <person name="Kim Y.R."/>
            <person name="Lee J."/>
            <person name="Yang K.S."/>
        </authorList>
    </citation>
    <scope>NUCLEOTIDE SEQUENCE [LARGE SCALE GENOMIC DNA]</scope>
    <source>
        <strain evidence="10">ATCC 8724 / DSM 4798 / JCM 20051 / NBRC 3318 / NRRL B-199 / KCTC 1686</strain>
    </source>
</reference>
<comment type="catalytic activity">
    <reaction evidence="6">
        <text>a 2'-deoxycytidine in DNA + S-adenosyl-L-methionine = a 5-methyl-2'-deoxycytidine in DNA + S-adenosyl-L-homocysteine + H(+)</text>
        <dbReference type="Rhea" id="RHEA:13681"/>
        <dbReference type="Rhea" id="RHEA-COMP:11369"/>
        <dbReference type="Rhea" id="RHEA-COMP:11370"/>
        <dbReference type="ChEBI" id="CHEBI:15378"/>
        <dbReference type="ChEBI" id="CHEBI:57856"/>
        <dbReference type="ChEBI" id="CHEBI:59789"/>
        <dbReference type="ChEBI" id="CHEBI:85452"/>
        <dbReference type="ChEBI" id="CHEBI:85454"/>
        <dbReference type="EC" id="2.1.1.37"/>
    </reaction>
</comment>
<dbReference type="PATRIC" id="fig|1006551.4.peg.4885"/>
<dbReference type="InterPro" id="IPR029063">
    <property type="entry name" value="SAM-dependent_MTases_sf"/>
</dbReference>
<dbReference type="GO" id="GO:0044027">
    <property type="term" value="P:negative regulation of gene expression via chromosomal CpG island methylation"/>
    <property type="evidence" value="ECO:0007669"/>
    <property type="project" value="TreeGrafter"/>
</dbReference>
<dbReference type="PANTHER" id="PTHR10629:SF52">
    <property type="entry name" value="DNA (CYTOSINE-5)-METHYLTRANSFERASE 1"/>
    <property type="match status" value="1"/>
</dbReference>
<dbReference type="EC" id="2.1.1.37" evidence="1"/>
<dbReference type="HOGENOM" id="CLU_006958_2_2_6"/>
<accession>A0A0H3HBJ4</accession>
<evidence type="ECO:0000256" key="3">
    <source>
        <dbReference type="ARBA" id="ARBA00022679"/>
    </source>
</evidence>
<dbReference type="PRINTS" id="PR00105">
    <property type="entry name" value="C5METTRFRASE"/>
</dbReference>
<gene>
    <name evidence="9" type="ordered locus">KOX_24335</name>
</gene>
<dbReference type="InterPro" id="IPR031303">
    <property type="entry name" value="C5_meth_CS"/>
</dbReference>
<comment type="similarity">
    <text evidence="7 8">Belongs to the class I-like SAM-binding methyltransferase superfamily. C5-methyltransferase family.</text>
</comment>
<dbReference type="PROSITE" id="PS00095">
    <property type="entry name" value="C5_MTASE_2"/>
    <property type="match status" value="1"/>
</dbReference>
<evidence type="ECO:0000256" key="8">
    <source>
        <dbReference type="RuleBase" id="RU000416"/>
    </source>
</evidence>
<keyword evidence="3 7" id="KW-0808">Transferase</keyword>
<feature type="active site" evidence="7">
    <location>
        <position position="80"/>
    </location>
</feature>
<dbReference type="InterPro" id="IPR050390">
    <property type="entry name" value="C5-Methyltransferase"/>
</dbReference>
<evidence type="ECO:0000256" key="2">
    <source>
        <dbReference type="ARBA" id="ARBA00022603"/>
    </source>
</evidence>
<dbReference type="NCBIfam" id="TIGR00675">
    <property type="entry name" value="dcm"/>
    <property type="match status" value="1"/>
</dbReference>
<dbReference type="RefSeq" id="WP_014229913.1">
    <property type="nucleotide sequence ID" value="NC_016612.1"/>
</dbReference>
<evidence type="ECO:0000313" key="9">
    <source>
        <dbReference type="EMBL" id="AEX06582.1"/>
    </source>
</evidence>
<evidence type="ECO:0000256" key="4">
    <source>
        <dbReference type="ARBA" id="ARBA00022691"/>
    </source>
</evidence>
<evidence type="ECO:0000256" key="7">
    <source>
        <dbReference type="PROSITE-ProRule" id="PRU01016"/>
    </source>
</evidence>
<dbReference type="Gene3D" id="3.90.120.10">
    <property type="entry name" value="DNA Methylase, subunit A, domain 2"/>
    <property type="match status" value="1"/>
</dbReference>
<evidence type="ECO:0000256" key="1">
    <source>
        <dbReference type="ARBA" id="ARBA00011975"/>
    </source>
</evidence>
<dbReference type="Proteomes" id="UP000007843">
    <property type="component" value="Chromosome"/>
</dbReference>
<dbReference type="GO" id="GO:0003886">
    <property type="term" value="F:DNA (cytosine-5-)-methyltransferase activity"/>
    <property type="evidence" value="ECO:0007669"/>
    <property type="project" value="UniProtKB-EC"/>
</dbReference>
<dbReference type="KEGG" id="kox:KOX_24335"/>
<dbReference type="InterPro" id="IPR001525">
    <property type="entry name" value="C5_MeTfrase"/>
</dbReference>